<proteinExistence type="predicted"/>
<dbReference type="EMBL" id="GG745603">
    <property type="protein sequence ID" value="EFD92388.1"/>
    <property type="molecule type" value="Genomic_DNA"/>
</dbReference>
<reference evidence="3 4" key="1">
    <citation type="journal article" date="2010" name="Proc. Natl. Acad. Sci. U.S.A.">
        <title>Enigmatic, ultrasmall, uncultivated Archaea.</title>
        <authorList>
            <person name="Baker B.J."/>
            <person name="Comolli L.R."/>
            <person name="Dick G.J."/>
            <person name="Hauser L.J."/>
            <person name="Hyatt D."/>
            <person name="Dill B.D."/>
            <person name="Land M.L."/>
            <person name="Verberkmoes N.C."/>
            <person name="Hettich R.L."/>
            <person name="Banfield J.F."/>
        </authorList>
    </citation>
    <scope>NUCLEOTIDE SEQUENCE [LARGE SCALE GENOMIC DNA]</scope>
</reference>
<organism evidence="3 4">
    <name type="scientific">Candidatus Parvarchaeum acidophilus ARMAN-5</name>
    <dbReference type="NCBI Taxonomy" id="662762"/>
    <lineage>
        <taxon>Archaea</taxon>
        <taxon>Candidatus Parvarchaeota</taxon>
        <taxon>Candidatus Parvarchaeum</taxon>
    </lineage>
</organism>
<dbReference type="InterPro" id="IPR025938">
    <property type="entry name" value="RRXRR_dom"/>
</dbReference>
<feature type="domain" description="RRXRR" evidence="2">
    <location>
        <begin position="28"/>
        <end position="84"/>
    </location>
</feature>
<name>D6GWN5_PARA5</name>
<evidence type="ECO:0000256" key="1">
    <source>
        <dbReference type="SAM" id="Coils"/>
    </source>
</evidence>
<sequence>MPVSYIRYSKELSEEAKKKFDSRVSKFNAAIKMGIDLGDKTGFALVKDNKIITAKTLIDLHSNTLENRRSIRRGRRSRQARKRRLAILRSWILRQKVDGKQLPDPYTVMRDKRYWSVYNKFKVKPETGWLDAMKNESKISPEDFVRGLTLIFRKRGYKSAKDMSKLSDKEFERYLKNTKPPIGDEQYVDIKEEILERAKDNALEDSTQKRWLKDLDLIKEQSKDYELENRESRKKELITLINFFCNANNAKEDIDVWSKQLTRLLDRPIRKIRFDNRILIKCKVQNCNKNTPKKEKVRELELDMVL</sequence>
<dbReference type="AlphaFoldDB" id="D6GWN5"/>
<dbReference type="Proteomes" id="UP000009376">
    <property type="component" value="Unassembled WGS sequence"/>
</dbReference>
<keyword evidence="1" id="KW-0175">Coiled coil</keyword>
<dbReference type="Pfam" id="PF14239">
    <property type="entry name" value="RRXRR"/>
    <property type="match status" value="1"/>
</dbReference>
<evidence type="ECO:0000313" key="3">
    <source>
        <dbReference type="EMBL" id="EFD92388.1"/>
    </source>
</evidence>
<protein>
    <recommendedName>
        <fullName evidence="2">RRXRR domain-containing protein</fullName>
    </recommendedName>
</protein>
<evidence type="ECO:0000313" key="4">
    <source>
        <dbReference type="Proteomes" id="UP000009376"/>
    </source>
</evidence>
<feature type="coiled-coil region" evidence="1">
    <location>
        <begin position="215"/>
        <end position="267"/>
    </location>
</feature>
<gene>
    <name evidence="3" type="ORF">BJBARM5_1109</name>
</gene>
<accession>D6GWN5</accession>
<evidence type="ECO:0000259" key="2">
    <source>
        <dbReference type="Pfam" id="PF14239"/>
    </source>
</evidence>
<feature type="non-terminal residue" evidence="3">
    <location>
        <position position="306"/>
    </location>
</feature>